<dbReference type="EMBL" id="JBEAFC010000006">
    <property type="protein sequence ID" value="KAL1553587.1"/>
    <property type="molecule type" value="Genomic_DNA"/>
</dbReference>
<comment type="caution">
    <text evidence="1">The sequence shown here is derived from an EMBL/GenBank/DDBJ whole genome shotgun (WGS) entry which is preliminary data.</text>
</comment>
<proteinExistence type="predicted"/>
<evidence type="ECO:0000313" key="1">
    <source>
        <dbReference type="EMBL" id="KAL1553587.1"/>
    </source>
</evidence>
<keyword evidence="2" id="KW-1185">Reference proteome</keyword>
<name>A0ABD1HAY2_SALDI</name>
<organism evidence="1 2">
    <name type="scientific">Salvia divinorum</name>
    <name type="common">Maria pastora</name>
    <name type="synonym">Diviner's sage</name>
    <dbReference type="NCBI Taxonomy" id="28513"/>
    <lineage>
        <taxon>Eukaryota</taxon>
        <taxon>Viridiplantae</taxon>
        <taxon>Streptophyta</taxon>
        <taxon>Embryophyta</taxon>
        <taxon>Tracheophyta</taxon>
        <taxon>Spermatophyta</taxon>
        <taxon>Magnoliopsida</taxon>
        <taxon>eudicotyledons</taxon>
        <taxon>Gunneridae</taxon>
        <taxon>Pentapetalae</taxon>
        <taxon>asterids</taxon>
        <taxon>lamiids</taxon>
        <taxon>Lamiales</taxon>
        <taxon>Lamiaceae</taxon>
        <taxon>Nepetoideae</taxon>
        <taxon>Mentheae</taxon>
        <taxon>Salviinae</taxon>
        <taxon>Salvia</taxon>
        <taxon>Salvia subgen. Calosphace</taxon>
    </lineage>
</organism>
<evidence type="ECO:0000313" key="2">
    <source>
        <dbReference type="Proteomes" id="UP001567538"/>
    </source>
</evidence>
<sequence>MEVTKICLVCNFETETVVHCLTSCGLARDCWQWLEVSVILPGERGRFIVWLEKILSVALGVEVEELIVVLWHLWFNGNKILWSNENESIAGIIGATYSCLKTWRDAQVQNENRARGRRLHSEDK</sequence>
<protein>
    <recommendedName>
        <fullName evidence="3">Reverse transcriptase zinc-binding domain-containing protein</fullName>
    </recommendedName>
</protein>
<dbReference type="Proteomes" id="UP001567538">
    <property type="component" value="Unassembled WGS sequence"/>
</dbReference>
<accession>A0ABD1HAY2</accession>
<dbReference type="AlphaFoldDB" id="A0ABD1HAY2"/>
<evidence type="ECO:0008006" key="3">
    <source>
        <dbReference type="Google" id="ProtNLM"/>
    </source>
</evidence>
<reference evidence="1 2" key="1">
    <citation type="submission" date="2024-06" db="EMBL/GenBank/DDBJ databases">
        <title>A chromosome level genome sequence of Diviner's sage (Salvia divinorum).</title>
        <authorList>
            <person name="Ford S.A."/>
            <person name="Ro D.-K."/>
            <person name="Ness R.W."/>
            <person name="Phillips M.A."/>
        </authorList>
    </citation>
    <scope>NUCLEOTIDE SEQUENCE [LARGE SCALE GENOMIC DNA]</scope>
    <source>
        <strain evidence="1">SAF-2024a</strain>
        <tissue evidence="1">Leaf</tissue>
    </source>
</reference>
<gene>
    <name evidence="1" type="ORF">AAHA92_14244</name>
</gene>